<sequence>MENIQEKEEEEEEEEEEEARRKTPPSTTTPSPQPSCTSSPSPSNEFSFTISLHPSPNSNSSPINYNNTTPSMSITLPPSFLSSISPRPSDFSIEHLSLSSDTQVTQDKPKSSPFSSFLSFSKWLPKRSNNTGVINKQDSCSSSSNINNNNNNQKKKKKKNSNTRKKAFNISRVFKRYKSVMESLFFFKREKAERRDLSRRPYSFSVKDKDGLKSRRRREFSAPASMRTSPTNSGLLVAAPATFSSPHESSMEELHSAIQAAIAHCKNSCN</sequence>
<proteinExistence type="predicted"/>
<comment type="caution">
    <text evidence="1">The sequence shown here is derived from an EMBL/GenBank/DDBJ whole genome shotgun (WGS) entry which is preliminary data.</text>
</comment>
<organism evidence="1 2">
    <name type="scientific">Dioscorea alata</name>
    <name type="common">Purple yam</name>
    <dbReference type="NCBI Taxonomy" id="55571"/>
    <lineage>
        <taxon>Eukaryota</taxon>
        <taxon>Viridiplantae</taxon>
        <taxon>Streptophyta</taxon>
        <taxon>Embryophyta</taxon>
        <taxon>Tracheophyta</taxon>
        <taxon>Spermatophyta</taxon>
        <taxon>Magnoliopsida</taxon>
        <taxon>Liliopsida</taxon>
        <taxon>Dioscoreales</taxon>
        <taxon>Dioscoreaceae</taxon>
        <taxon>Dioscorea</taxon>
    </lineage>
</organism>
<evidence type="ECO:0000313" key="1">
    <source>
        <dbReference type="EMBL" id="KAH7652842.1"/>
    </source>
</evidence>
<evidence type="ECO:0000313" key="2">
    <source>
        <dbReference type="Proteomes" id="UP000827976"/>
    </source>
</evidence>
<dbReference type="Proteomes" id="UP000827976">
    <property type="component" value="Chromosome 19"/>
</dbReference>
<dbReference type="EMBL" id="CM037029">
    <property type="protein sequence ID" value="KAH7652842.1"/>
    <property type="molecule type" value="Genomic_DNA"/>
</dbReference>
<protein>
    <submittedName>
        <fullName evidence="1">Uncharacterized protein</fullName>
    </submittedName>
</protein>
<gene>
    <name evidence="1" type="ORF">IHE45_19G043600</name>
</gene>
<keyword evidence="2" id="KW-1185">Reference proteome</keyword>
<reference evidence="2" key="1">
    <citation type="journal article" date="2022" name="Nat. Commun.">
        <title>Chromosome evolution and the genetic basis of agronomically important traits in greater yam.</title>
        <authorList>
            <person name="Bredeson J.V."/>
            <person name="Lyons J.B."/>
            <person name="Oniyinde I.O."/>
            <person name="Okereke N.R."/>
            <person name="Kolade O."/>
            <person name="Nnabue I."/>
            <person name="Nwadili C.O."/>
            <person name="Hribova E."/>
            <person name="Parker M."/>
            <person name="Nwogha J."/>
            <person name="Shu S."/>
            <person name="Carlson J."/>
            <person name="Kariba R."/>
            <person name="Muthemba S."/>
            <person name="Knop K."/>
            <person name="Barton G.J."/>
            <person name="Sherwood A.V."/>
            <person name="Lopez-Montes A."/>
            <person name="Asiedu R."/>
            <person name="Jamnadass R."/>
            <person name="Muchugi A."/>
            <person name="Goodstein D."/>
            <person name="Egesi C.N."/>
            <person name="Featherston J."/>
            <person name="Asfaw A."/>
            <person name="Simpson G.G."/>
            <person name="Dolezel J."/>
            <person name="Hendre P.S."/>
            <person name="Van Deynze A."/>
            <person name="Kumar P.L."/>
            <person name="Obidiegwu J.E."/>
            <person name="Bhattacharjee R."/>
            <person name="Rokhsar D.S."/>
        </authorList>
    </citation>
    <scope>NUCLEOTIDE SEQUENCE [LARGE SCALE GENOMIC DNA]</scope>
    <source>
        <strain evidence="2">cv. TDa95/00328</strain>
    </source>
</reference>
<name>A0ACB7TXQ8_DIOAL</name>
<accession>A0ACB7TXQ8</accession>